<gene>
    <name evidence="1" type="ORF">K1T71_005071</name>
</gene>
<evidence type="ECO:0000313" key="2">
    <source>
        <dbReference type="Proteomes" id="UP000824533"/>
    </source>
</evidence>
<evidence type="ECO:0000313" key="1">
    <source>
        <dbReference type="EMBL" id="KAJ0179359.1"/>
    </source>
</evidence>
<name>A0ACC1D5Y0_9NEOP</name>
<protein>
    <submittedName>
        <fullName evidence="1">Uncharacterized protein</fullName>
    </submittedName>
</protein>
<organism evidence="1 2">
    <name type="scientific">Dendrolimus kikuchii</name>
    <dbReference type="NCBI Taxonomy" id="765133"/>
    <lineage>
        <taxon>Eukaryota</taxon>
        <taxon>Metazoa</taxon>
        <taxon>Ecdysozoa</taxon>
        <taxon>Arthropoda</taxon>
        <taxon>Hexapoda</taxon>
        <taxon>Insecta</taxon>
        <taxon>Pterygota</taxon>
        <taxon>Neoptera</taxon>
        <taxon>Endopterygota</taxon>
        <taxon>Lepidoptera</taxon>
        <taxon>Glossata</taxon>
        <taxon>Ditrysia</taxon>
        <taxon>Bombycoidea</taxon>
        <taxon>Lasiocampidae</taxon>
        <taxon>Dendrolimus</taxon>
    </lineage>
</organism>
<proteinExistence type="predicted"/>
<dbReference type="Proteomes" id="UP000824533">
    <property type="component" value="Linkage Group LG08"/>
</dbReference>
<reference evidence="1 2" key="1">
    <citation type="journal article" date="2021" name="Front. Genet.">
        <title>Chromosome-Level Genome Assembly Reveals Significant Gene Expansion in the Toll and IMD Signaling Pathways of Dendrolimus kikuchii.</title>
        <authorList>
            <person name="Zhou J."/>
            <person name="Wu P."/>
            <person name="Xiong Z."/>
            <person name="Liu N."/>
            <person name="Zhao N."/>
            <person name="Ji M."/>
            <person name="Qiu Y."/>
            <person name="Yang B."/>
        </authorList>
    </citation>
    <scope>NUCLEOTIDE SEQUENCE [LARGE SCALE GENOMIC DNA]</scope>
    <source>
        <strain evidence="1">Ann1</strain>
    </source>
</reference>
<sequence>MTDEMPANNSLTIRDAESDDPNVTGMKVNGTGKLVRHSRNDTVFMTLRTADTLCGIDPLGAVRIGICPLNIAHLTNHEAPASLKTILLIRGAK</sequence>
<comment type="caution">
    <text evidence="1">The sequence shown here is derived from an EMBL/GenBank/DDBJ whole genome shotgun (WGS) entry which is preliminary data.</text>
</comment>
<keyword evidence="2" id="KW-1185">Reference proteome</keyword>
<accession>A0ACC1D5Y0</accession>
<dbReference type="EMBL" id="CM034394">
    <property type="protein sequence ID" value="KAJ0179359.1"/>
    <property type="molecule type" value="Genomic_DNA"/>
</dbReference>